<comment type="caution">
    <text evidence="9">The sequence shown here is derived from an EMBL/GenBank/DDBJ whole genome shotgun (WGS) entry which is preliminary data.</text>
</comment>
<dbReference type="InterPro" id="IPR050640">
    <property type="entry name" value="Bact_2-comp_sensor_kinase"/>
</dbReference>
<keyword evidence="10" id="KW-1185">Reference proteome</keyword>
<dbReference type="Gene3D" id="3.30.565.10">
    <property type="entry name" value="Histidine kinase-like ATPase, C-terminal domain"/>
    <property type="match status" value="1"/>
</dbReference>
<comment type="subcellular location">
    <subcellularLocation>
        <location evidence="1">Cell membrane</location>
        <topology evidence="1">Multi-pass membrane protein</topology>
    </subcellularLocation>
</comment>
<accession>A0A1V4HLY9</accession>
<dbReference type="InterPro" id="IPR036890">
    <property type="entry name" value="HATPase_C_sf"/>
</dbReference>
<dbReference type="SMART" id="SM00304">
    <property type="entry name" value="HAMP"/>
    <property type="match status" value="1"/>
</dbReference>
<dbReference type="InterPro" id="IPR010559">
    <property type="entry name" value="Sig_transdc_His_kin_internal"/>
</dbReference>
<dbReference type="Pfam" id="PF02518">
    <property type="entry name" value="HATPase_c"/>
    <property type="match status" value="1"/>
</dbReference>
<keyword evidence="4" id="KW-0808">Transferase</keyword>
<dbReference type="OrthoDB" id="2499756at2"/>
<evidence type="ECO:0000256" key="5">
    <source>
        <dbReference type="ARBA" id="ARBA00022777"/>
    </source>
</evidence>
<organism evidence="9 10">
    <name type="scientific">Paenibacillus ferrarius</name>
    <dbReference type="NCBI Taxonomy" id="1469647"/>
    <lineage>
        <taxon>Bacteria</taxon>
        <taxon>Bacillati</taxon>
        <taxon>Bacillota</taxon>
        <taxon>Bacilli</taxon>
        <taxon>Bacillales</taxon>
        <taxon>Paenibacillaceae</taxon>
        <taxon>Paenibacillus</taxon>
    </lineage>
</organism>
<evidence type="ECO:0000259" key="8">
    <source>
        <dbReference type="PROSITE" id="PS50885"/>
    </source>
</evidence>
<keyword evidence="3" id="KW-0597">Phosphoprotein</keyword>
<dbReference type="Gene3D" id="6.10.340.10">
    <property type="match status" value="1"/>
</dbReference>
<evidence type="ECO:0000256" key="7">
    <source>
        <dbReference type="SAM" id="Phobius"/>
    </source>
</evidence>
<dbReference type="PROSITE" id="PS50885">
    <property type="entry name" value="HAMP"/>
    <property type="match status" value="1"/>
</dbReference>
<evidence type="ECO:0000256" key="2">
    <source>
        <dbReference type="ARBA" id="ARBA00022475"/>
    </source>
</evidence>
<dbReference type="EMBL" id="MBTG01000010">
    <property type="protein sequence ID" value="OPH58427.1"/>
    <property type="molecule type" value="Genomic_DNA"/>
</dbReference>
<feature type="transmembrane region" description="Helical" evidence="7">
    <location>
        <begin position="296"/>
        <end position="318"/>
    </location>
</feature>
<dbReference type="AlphaFoldDB" id="A0A1V4HLY9"/>
<dbReference type="PANTHER" id="PTHR34220">
    <property type="entry name" value="SENSOR HISTIDINE KINASE YPDA"/>
    <property type="match status" value="1"/>
</dbReference>
<reference evidence="10" key="1">
    <citation type="submission" date="2016-07" db="EMBL/GenBank/DDBJ databases">
        <authorList>
            <person name="Florea S."/>
            <person name="Webb J.S."/>
            <person name="Jaromczyk J."/>
            <person name="Schardl C.L."/>
        </authorList>
    </citation>
    <scope>NUCLEOTIDE SEQUENCE [LARGE SCALE GENOMIC DNA]</scope>
    <source>
        <strain evidence="10">CY1</strain>
    </source>
</reference>
<keyword evidence="2" id="KW-1003">Cell membrane</keyword>
<sequence length="577" mass="66203">MTKNPFKKSSIDWLLFGGFAVLIFILVTIMTWFNSSFTTKENVQSVSFYQQKLLNRMGDELNNQIKFIEQTASTASLNNDLQQFLFSQQEDVIRFQDMRNTFSNIVYTSSFIKSISIYIEDPKLVTDIYSPVQIFDLESLKKESWYPLIENKPQAWIPEHPVQSYLKNKMQMISYTKKIVSDSGQYYGIMMLNTSAAGIQKTMTNESEDISRLLIDHEGRLITSIGSRSESFYANHYKKFAEELNRETGYQRIQLHSDKDQLMVWSNFENSDWSIIELTPWERVTESSIKSVKVSLSIGCIAIALALVIALLLSRGFTKPLRLLIKRMNQFSLEEPAVQLPSDYSNEFGSLFQGYTNLQERIGELYSSLEQQYKLRQEVEVKALQAMINPHFLYNTLDQINWMAIQADQSDISKAISLLGRMFRIGLSNGESLIRISEEIVYTECYLTIQQIRWGDNLEVEFELNSVCTDYYVPKLTLQPFIENAIIHGFNGRRSGRICISLHKDECDLWIRIVDNGRGLQEGWDQTAARTAGGYGIKNVKERITALYGAPYGIEMSTVPEGGTQVVIRLPIIESIA</sequence>
<evidence type="ECO:0000256" key="1">
    <source>
        <dbReference type="ARBA" id="ARBA00004651"/>
    </source>
</evidence>
<protein>
    <recommendedName>
        <fullName evidence="8">HAMP domain-containing protein</fullName>
    </recommendedName>
</protein>
<proteinExistence type="predicted"/>
<gene>
    <name evidence="9" type="ORF">BC351_24065</name>
</gene>
<keyword evidence="7" id="KW-1133">Transmembrane helix</keyword>
<feature type="domain" description="HAMP" evidence="8">
    <location>
        <begin position="315"/>
        <end position="367"/>
    </location>
</feature>
<evidence type="ECO:0000313" key="10">
    <source>
        <dbReference type="Proteomes" id="UP000190626"/>
    </source>
</evidence>
<dbReference type="GO" id="GO:0000155">
    <property type="term" value="F:phosphorelay sensor kinase activity"/>
    <property type="evidence" value="ECO:0007669"/>
    <property type="project" value="InterPro"/>
</dbReference>
<dbReference type="GO" id="GO:0005886">
    <property type="term" value="C:plasma membrane"/>
    <property type="evidence" value="ECO:0007669"/>
    <property type="project" value="UniProtKB-SubCell"/>
</dbReference>
<evidence type="ECO:0000313" key="9">
    <source>
        <dbReference type="EMBL" id="OPH58427.1"/>
    </source>
</evidence>
<dbReference type="InterPro" id="IPR003660">
    <property type="entry name" value="HAMP_dom"/>
</dbReference>
<dbReference type="SMART" id="SM00387">
    <property type="entry name" value="HATPase_c"/>
    <property type="match status" value="1"/>
</dbReference>
<evidence type="ECO:0000256" key="4">
    <source>
        <dbReference type="ARBA" id="ARBA00022679"/>
    </source>
</evidence>
<keyword evidence="7" id="KW-0812">Transmembrane</keyword>
<feature type="transmembrane region" description="Helical" evidence="7">
    <location>
        <begin position="12"/>
        <end position="33"/>
    </location>
</feature>
<dbReference type="SUPFAM" id="SSF55874">
    <property type="entry name" value="ATPase domain of HSP90 chaperone/DNA topoisomerase II/histidine kinase"/>
    <property type="match status" value="1"/>
</dbReference>
<evidence type="ECO:0000256" key="6">
    <source>
        <dbReference type="ARBA" id="ARBA00023136"/>
    </source>
</evidence>
<keyword evidence="5" id="KW-0418">Kinase</keyword>
<name>A0A1V4HLY9_9BACL</name>
<dbReference type="Proteomes" id="UP000190626">
    <property type="component" value="Unassembled WGS sequence"/>
</dbReference>
<dbReference type="RefSeq" id="WP_079412329.1">
    <property type="nucleotide sequence ID" value="NZ_MBTG01000010.1"/>
</dbReference>
<dbReference type="STRING" id="1469647.BC351_24065"/>
<keyword evidence="6 7" id="KW-0472">Membrane</keyword>
<evidence type="ECO:0000256" key="3">
    <source>
        <dbReference type="ARBA" id="ARBA00022553"/>
    </source>
</evidence>
<dbReference type="Pfam" id="PF06580">
    <property type="entry name" value="His_kinase"/>
    <property type="match status" value="1"/>
</dbReference>
<dbReference type="InterPro" id="IPR003594">
    <property type="entry name" value="HATPase_dom"/>
</dbReference>
<dbReference type="PANTHER" id="PTHR34220:SF7">
    <property type="entry name" value="SENSOR HISTIDINE KINASE YPDA"/>
    <property type="match status" value="1"/>
</dbReference>